<dbReference type="AlphaFoldDB" id="A0A090R0T0"/>
<evidence type="ECO:0000313" key="8">
    <source>
        <dbReference type="EMBL" id="GAL08113.1"/>
    </source>
</evidence>
<organism evidence="8 9">
    <name type="scientific">Photobacterium aphoticum</name>
    <dbReference type="NCBI Taxonomy" id="754436"/>
    <lineage>
        <taxon>Bacteria</taxon>
        <taxon>Pseudomonadati</taxon>
        <taxon>Pseudomonadota</taxon>
        <taxon>Gammaproteobacteria</taxon>
        <taxon>Vibrionales</taxon>
        <taxon>Vibrionaceae</taxon>
        <taxon>Photobacterium</taxon>
    </lineage>
</organism>
<sequence length="144" mass="14907">MATRIQGIMQQISLSLSVLAGLGVVSGLLLVMTLLRLSMAQRKLEIKLYRTLGASRQRITATVWGEYGIMALIAGIMAAIGRIGGGGLSQMGLCIAGHRAPLGVGRRACAGLVAGGDHHSFYVAATVVAVTALEHGISAIKTPK</sequence>
<evidence type="ECO:0000313" key="9">
    <source>
        <dbReference type="Proteomes" id="UP000029227"/>
    </source>
</evidence>
<evidence type="ECO:0000256" key="2">
    <source>
        <dbReference type="ARBA" id="ARBA00022475"/>
    </source>
</evidence>
<evidence type="ECO:0000256" key="1">
    <source>
        <dbReference type="ARBA" id="ARBA00004651"/>
    </source>
</evidence>
<reference evidence="8 9" key="1">
    <citation type="journal article" date="2014" name="Genome Announc.">
        <title>Draft Genome Sequences of Two Vibrionaceae Species, Vibrio ponticus C121 and Photobacterium aphoticum C119, Isolated as Coral Reef Microbiota.</title>
        <authorList>
            <person name="Al-saari N."/>
            <person name="Meirelles P.M."/>
            <person name="Mino S."/>
            <person name="Suda W."/>
            <person name="Oshima K."/>
            <person name="Hattori M."/>
            <person name="Ohkuma M."/>
            <person name="Thompson F.L."/>
            <person name="Gomez-Gil B."/>
            <person name="Sawabe T."/>
            <person name="Sawabe T."/>
        </authorList>
    </citation>
    <scope>NUCLEOTIDE SEQUENCE [LARGE SCALE GENOMIC DNA]</scope>
    <source>
        <strain evidence="8 9">JCM 19237</strain>
    </source>
</reference>
<dbReference type="GO" id="GO:0005886">
    <property type="term" value="C:plasma membrane"/>
    <property type="evidence" value="ECO:0007669"/>
    <property type="project" value="UniProtKB-SubCell"/>
</dbReference>
<dbReference type="eggNOG" id="COG3127">
    <property type="taxonomic scope" value="Bacteria"/>
</dbReference>
<evidence type="ECO:0000256" key="4">
    <source>
        <dbReference type="ARBA" id="ARBA00022989"/>
    </source>
</evidence>
<dbReference type="PANTHER" id="PTHR30287">
    <property type="entry name" value="MEMBRANE COMPONENT OF PREDICTED ABC SUPERFAMILY METABOLITE UPTAKE TRANSPORTER"/>
    <property type="match status" value="1"/>
</dbReference>
<feature type="transmembrane region" description="Helical" evidence="6">
    <location>
        <begin position="59"/>
        <end position="81"/>
    </location>
</feature>
<evidence type="ECO:0000256" key="5">
    <source>
        <dbReference type="ARBA" id="ARBA00023136"/>
    </source>
</evidence>
<accession>A0A090R0T0</accession>
<evidence type="ECO:0000256" key="6">
    <source>
        <dbReference type="SAM" id="Phobius"/>
    </source>
</evidence>
<dbReference type="Pfam" id="PF02687">
    <property type="entry name" value="FtsX"/>
    <property type="match status" value="1"/>
</dbReference>
<protein>
    <recommendedName>
        <fullName evidence="7">ABC3 transporter permease C-terminal domain-containing protein</fullName>
    </recommendedName>
</protein>
<keyword evidence="3 6" id="KW-0812">Transmembrane</keyword>
<name>A0A090R0T0_9GAMM</name>
<dbReference type="InterPro" id="IPR003838">
    <property type="entry name" value="ABC3_permease_C"/>
</dbReference>
<evidence type="ECO:0000256" key="3">
    <source>
        <dbReference type="ARBA" id="ARBA00022692"/>
    </source>
</evidence>
<dbReference type="STRING" id="754436.JCM19237_167"/>
<dbReference type="EMBL" id="BBMN01000022">
    <property type="protein sequence ID" value="GAL08113.1"/>
    <property type="molecule type" value="Genomic_DNA"/>
</dbReference>
<keyword evidence="5 6" id="KW-0472">Membrane</keyword>
<gene>
    <name evidence="8" type="ORF">JCM19237_167</name>
</gene>
<evidence type="ECO:0000259" key="7">
    <source>
        <dbReference type="Pfam" id="PF02687"/>
    </source>
</evidence>
<dbReference type="Proteomes" id="UP000029227">
    <property type="component" value="Unassembled WGS sequence"/>
</dbReference>
<keyword evidence="2" id="KW-1003">Cell membrane</keyword>
<comment type="subcellular location">
    <subcellularLocation>
        <location evidence="1">Cell membrane</location>
        <topology evidence="1">Multi-pass membrane protein</topology>
    </subcellularLocation>
</comment>
<dbReference type="PANTHER" id="PTHR30287:SF1">
    <property type="entry name" value="INNER MEMBRANE PROTEIN"/>
    <property type="match status" value="1"/>
</dbReference>
<proteinExistence type="predicted"/>
<dbReference type="InterPro" id="IPR038766">
    <property type="entry name" value="Membrane_comp_ABC_pdt"/>
</dbReference>
<comment type="caution">
    <text evidence="8">The sequence shown here is derived from an EMBL/GenBank/DDBJ whole genome shotgun (WGS) entry which is preliminary data.</text>
</comment>
<feature type="transmembrane region" description="Helical" evidence="6">
    <location>
        <begin position="12"/>
        <end position="38"/>
    </location>
</feature>
<feature type="domain" description="ABC3 transporter permease C-terminal" evidence="7">
    <location>
        <begin position="18"/>
        <end position="89"/>
    </location>
</feature>
<keyword evidence="4 6" id="KW-1133">Transmembrane helix</keyword>